<reference evidence="2" key="1">
    <citation type="submission" date="2014-11" db="EMBL/GenBank/DDBJ databases">
        <title>Xylella fastidiosa Hib4 Genome Sequencing.</title>
        <authorList>
            <person name="Pierry P.M."/>
            <person name="da Silva A.M."/>
        </authorList>
    </citation>
    <scope>NUCLEOTIDE SEQUENCE [LARGE SCALE GENOMIC DNA]</scope>
    <source>
        <strain evidence="2">Hib4</strain>
        <plasmid evidence="2">pxf64-hb</plasmid>
    </source>
</reference>
<dbReference type="Pfam" id="PF22162">
    <property type="entry name" value="PFIN"/>
    <property type="match status" value="1"/>
</dbReference>
<dbReference type="InterPro" id="IPR054044">
    <property type="entry name" value="PFIN"/>
</dbReference>
<proteinExistence type="predicted"/>
<dbReference type="KEGG" id="xfh:XFHB_13030"/>
<name>A0ABD7BY63_XYLFS</name>
<dbReference type="Proteomes" id="UP000196980">
    <property type="component" value="Plasmid pXF64-HB"/>
</dbReference>
<gene>
    <name evidence="1" type="ORF">XFHB_13030</name>
</gene>
<sequence>MIDRIRISIARAREIRNLERQVAASPRARACNIHQLSYDCAIWRIPVSGQADRYMSASAGYSGKETFVVHVDANAFYLAWLRSGSDKHCVLRSQMPSDYKYAYAVDGFAEGSSNPVPLAEVGAWNDDRGRTHIGFTNGITRSFWLISNDAPSFPVQVYGYESAELLNRTAGTPQGMICYTDLFAQTNL</sequence>
<geneLocation type="plasmid" evidence="2">
    <name>pxf64-hb</name>
</geneLocation>
<dbReference type="AlphaFoldDB" id="A0ABD7BY63"/>
<dbReference type="InterPro" id="IPR035615">
    <property type="entry name" value="FiwA/Osa"/>
</dbReference>
<dbReference type="EMBL" id="CP009886">
    <property type="protein sequence ID" value="QPB72731.1"/>
    <property type="molecule type" value="Genomic_DNA"/>
</dbReference>
<evidence type="ECO:0000313" key="1">
    <source>
        <dbReference type="EMBL" id="QPB72731.1"/>
    </source>
</evidence>
<accession>A0ABD7BY63</accession>
<dbReference type="CDD" id="cd16389">
    <property type="entry name" value="FIN"/>
    <property type="match status" value="1"/>
</dbReference>
<protein>
    <submittedName>
        <fullName evidence="1">Uncharacterized protein</fullName>
    </submittedName>
</protein>
<keyword evidence="1" id="KW-0614">Plasmid</keyword>
<evidence type="ECO:0000313" key="2">
    <source>
        <dbReference type="Proteomes" id="UP000196980"/>
    </source>
</evidence>
<organism evidence="1 2">
    <name type="scientific">Xylella fastidiosa</name>
    <dbReference type="NCBI Taxonomy" id="2371"/>
    <lineage>
        <taxon>Bacteria</taxon>
        <taxon>Pseudomonadati</taxon>
        <taxon>Pseudomonadota</taxon>
        <taxon>Gammaproteobacteria</taxon>
        <taxon>Lysobacterales</taxon>
        <taxon>Lysobacteraceae</taxon>
        <taxon>Xylella</taxon>
    </lineage>
</organism>